<evidence type="ECO:0000256" key="1">
    <source>
        <dbReference type="SAM" id="SignalP"/>
    </source>
</evidence>
<name>A0A409W3J1_9AGAR</name>
<dbReference type="AlphaFoldDB" id="A0A409W3J1"/>
<comment type="caution">
    <text evidence="2">The sequence shown here is derived from an EMBL/GenBank/DDBJ whole genome shotgun (WGS) entry which is preliminary data.</text>
</comment>
<dbReference type="Proteomes" id="UP000284842">
    <property type="component" value="Unassembled WGS sequence"/>
</dbReference>
<feature type="signal peptide" evidence="1">
    <location>
        <begin position="1"/>
        <end position="18"/>
    </location>
</feature>
<gene>
    <name evidence="2" type="ORF">CVT24_009440</name>
</gene>
<dbReference type="InParanoid" id="A0A409W3J1"/>
<organism evidence="2 3">
    <name type="scientific">Panaeolus cyanescens</name>
    <dbReference type="NCBI Taxonomy" id="181874"/>
    <lineage>
        <taxon>Eukaryota</taxon>
        <taxon>Fungi</taxon>
        <taxon>Dikarya</taxon>
        <taxon>Basidiomycota</taxon>
        <taxon>Agaricomycotina</taxon>
        <taxon>Agaricomycetes</taxon>
        <taxon>Agaricomycetidae</taxon>
        <taxon>Agaricales</taxon>
        <taxon>Agaricineae</taxon>
        <taxon>Galeropsidaceae</taxon>
        <taxon>Panaeolus</taxon>
    </lineage>
</organism>
<sequence>MGTRHLICIWWKGQWVVAQYGQWDGYPEGQGVAIFQFLTLPRNLENLKKGIEHHVYEPSPEELKAIQAECDAWDENYRQQRSNPSVMAWNFMDMTGIKQLYPSLTRDAAAKVLGLIARAAVTGEDEDEEDGNKDNQDKKTVPLSFDLEFANDAIFNEWTYVIDLDKEVLEIYGGSEAKHENNRFKDVGDANATVPRHICTFGFDDLLSMKTEDEFLRQIEVAREQEKGEDLEDDG</sequence>
<keyword evidence="1" id="KW-0732">Signal</keyword>
<accession>A0A409W3J1</accession>
<protein>
    <submittedName>
        <fullName evidence="2">Uncharacterized protein</fullName>
    </submittedName>
</protein>
<proteinExistence type="predicted"/>
<evidence type="ECO:0000313" key="3">
    <source>
        <dbReference type="Proteomes" id="UP000284842"/>
    </source>
</evidence>
<feature type="chain" id="PRO_5019013602" evidence="1">
    <location>
        <begin position="19"/>
        <end position="235"/>
    </location>
</feature>
<dbReference type="OrthoDB" id="3229878at2759"/>
<dbReference type="EMBL" id="NHTK01005835">
    <property type="protein sequence ID" value="PPQ73104.1"/>
    <property type="molecule type" value="Genomic_DNA"/>
</dbReference>
<reference evidence="2 3" key="1">
    <citation type="journal article" date="2018" name="Evol. Lett.">
        <title>Horizontal gene cluster transfer increased hallucinogenic mushroom diversity.</title>
        <authorList>
            <person name="Reynolds H.T."/>
            <person name="Vijayakumar V."/>
            <person name="Gluck-Thaler E."/>
            <person name="Korotkin H.B."/>
            <person name="Matheny P.B."/>
            <person name="Slot J.C."/>
        </authorList>
    </citation>
    <scope>NUCLEOTIDE SEQUENCE [LARGE SCALE GENOMIC DNA]</scope>
    <source>
        <strain evidence="2 3">2629</strain>
    </source>
</reference>
<evidence type="ECO:0000313" key="2">
    <source>
        <dbReference type="EMBL" id="PPQ73104.1"/>
    </source>
</evidence>
<keyword evidence="3" id="KW-1185">Reference proteome</keyword>